<dbReference type="AlphaFoldDB" id="A0A511RL02"/>
<dbReference type="EMBL" id="BJXN01000012">
    <property type="protein sequence ID" value="GEM90343.1"/>
    <property type="molecule type" value="Genomic_DNA"/>
</dbReference>
<dbReference type="OrthoDB" id="32975at2"/>
<gene>
    <name evidence="1" type="ORF">ODE01S_17770</name>
</gene>
<dbReference type="InterPro" id="IPR029062">
    <property type="entry name" value="Class_I_gatase-like"/>
</dbReference>
<organism evidence="1 2">
    <name type="scientific">Oceanithermus desulfurans NBRC 100063</name>
    <dbReference type="NCBI Taxonomy" id="1227550"/>
    <lineage>
        <taxon>Bacteria</taxon>
        <taxon>Thermotogati</taxon>
        <taxon>Deinococcota</taxon>
        <taxon>Deinococci</taxon>
        <taxon>Thermales</taxon>
        <taxon>Thermaceae</taxon>
        <taxon>Oceanithermus</taxon>
    </lineage>
</organism>
<dbReference type="SUPFAM" id="SSF52317">
    <property type="entry name" value="Class I glutamine amidotransferase-like"/>
    <property type="match status" value="1"/>
</dbReference>
<accession>A0A511RL02</accession>
<dbReference type="RefSeq" id="WP_147147995.1">
    <property type="nucleotide sequence ID" value="NZ_BJXN01000012.1"/>
</dbReference>
<evidence type="ECO:0000313" key="2">
    <source>
        <dbReference type="Proteomes" id="UP000321827"/>
    </source>
</evidence>
<evidence type="ECO:0000313" key="1">
    <source>
        <dbReference type="EMBL" id="GEM90343.1"/>
    </source>
</evidence>
<name>A0A511RL02_9DEIN</name>
<evidence type="ECO:0008006" key="3">
    <source>
        <dbReference type="Google" id="ProtNLM"/>
    </source>
</evidence>
<proteinExistence type="predicted"/>
<dbReference type="Proteomes" id="UP000321827">
    <property type="component" value="Unassembled WGS sequence"/>
</dbReference>
<dbReference type="Gene3D" id="3.40.50.880">
    <property type="match status" value="1"/>
</dbReference>
<comment type="caution">
    <text evidence="1">The sequence shown here is derived from an EMBL/GenBank/DDBJ whole genome shotgun (WGS) entry which is preliminary data.</text>
</comment>
<reference evidence="1 2" key="1">
    <citation type="submission" date="2019-07" db="EMBL/GenBank/DDBJ databases">
        <title>Whole genome shotgun sequence of Oceanithermus desulfurans NBRC 100063.</title>
        <authorList>
            <person name="Hosoyama A."/>
            <person name="Uohara A."/>
            <person name="Ohji S."/>
            <person name="Ichikawa N."/>
        </authorList>
    </citation>
    <scope>NUCLEOTIDE SEQUENCE [LARGE SCALE GENOMIC DNA]</scope>
    <source>
        <strain evidence="1 2">NBRC 100063</strain>
    </source>
</reference>
<protein>
    <recommendedName>
        <fullName evidence="3">4-methyl-5(B-hydroxyethyl)-thiazole monophosphate biosynthesis protein</fullName>
    </recommendedName>
</protein>
<sequence length="182" mass="19537">MRIGVLLTMGFLEAEAAPVLDAVRILREAGAGIEAFTLAKSRHALEGAAGTVWTAKYALSARPELDVLVVPGSKGLARAARDLQIELWLEEVWPRLEAVFLGANGPVFLGELGRAPQLVAAHPAYADEVKRYAKLGHETAYAVGKVTTTAGYLFLLGALLDHLQSAEFDIEPVLEQMALAFD</sequence>